<reference evidence="2 3" key="1">
    <citation type="journal article" date="2003" name="Proc. Natl. Acad. Sci. U.S.A.">
        <title>Complete genome sequence of the marine planctomycete Pirellula sp. strain 1.</title>
        <authorList>
            <person name="Gloeckner F.O."/>
            <person name="Kube M."/>
            <person name="Bauer M."/>
            <person name="Teeling H."/>
            <person name="Lombardot T."/>
            <person name="Ludwig W."/>
            <person name="Gade D."/>
            <person name="Beck A."/>
            <person name="Borzym K."/>
            <person name="Heitmann K."/>
            <person name="Rabus R."/>
            <person name="Schlesner H."/>
            <person name="Amann R."/>
            <person name="Reinhardt R."/>
        </authorList>
    </citation>
    <scope>NUCLEOTIDE SEQUENCE [LARGE SCALE GENOMIC DNA]</scope>
    <source>
        <strain evidence="3">DSM 10527 / NCIMB 13988 / SH1</strain>
    </source>
</reference>
<feature type="compositionally biased region" description="Low complexity" evidence="1">
    <location>
        <begin position="70"/>
        <end position="81"/>
    </location>
</feature>
<dbReference type="EMBL" id="BX294145">
    <property type="protein sequence ID" value="CAD75240.1"/>
    <property type="molecule type" value="Genomic_DNA"/>
</dbReference>
<feature type="compositionally biased region" description="Low complexity" evidence="1">
    <location>
        <begin position="32"/>
        <end position="41"/>
    </location>
</feature>
<dbReference type="InParanoid" id="Q7UP25"/>
<dbReference type="EnsemblBacteria" id="CAD75240">
    <property type="protein sequence ID" value="CAD75240"/>
    <property type="gene ID" value="RB7207"/>
</dbReference>
<sequence length="119" mass="13544">MRTKVLLDENHRGHPPNGQRKETGRTPNNLISSASHSQKQSKASELHRSSEAFSWTEPPHDRPCPDTHLTHATTRTTSRSHPMVQSEKRHSYEVTTCSTCQQTRPGIQKRSRNDYASKT</sequence>
<proteinExistence type="predicted"/>
<evidence type="ECO:0000313" key="2">
    <source>
        <dbReference type="EMBL" id="CAD75240.1"/>
    </source>
</evidence>
<name>Q7UP25_RHOBA</name>
<gene>
    <name evidence="2" type="ordered locus">RB7207</name>
</gene>
<protein>
    <submittedName>
        <fullName evidence="2">Uncharacterized protein</fullName>
    </submittedName>
</protein>
<dbReference type="KEGG" id="rba:RB7207"/>
<evidence type="ECO:0000256" key="1">
    <source>
        <dbReference type="SAM" id="MobiDB-lite"/>
    </source>
</evidence>
<feature type="region of interest" description="Disordered" evidence="1">
    <location>
        <begin position="1"/>
        <end position="119"/>
    </location>
</feature>
<evidence type="ECO:0000313" key="3">
    <source>
        <dbReference type="Proteomes" id="UP000001025"/>
    </source>
</evidence>
<feature type="compositionally biased region" description="Polar residues" evidence="1">
    <location>
        <begin position="93"/>
        <end position="105"/>
    </location>
</feature>
<feature type="compositionally biased region" description="Basic and acidic residues" evidence="1">
    <location>
        <begin position="1"/>
        <end position="12"/>
    </location>
</feature>
<dbReference type="Proteomes" id="UP000001025">
    <property type="component" value="Chromosome"/>
</dbReference>
<dbReference type="AlphaFoldDB" id="Q7UP25"/>
<feature type="compositionally biased region" description="Basic and acidic residues" evidence="1">
    <location>
        <begin position="58"/>
        <end position="69"/>
    </location>
</feature>
<dbReference type="STRING" id="243090.RB7207"/>
<keyword evidence="3" id="KW-1185">Reference proteome</keyword>
<dbReference type="HOGENOM" id="CLU_2059544_0_0_0"/>
<accession>Q7UP25</accession>
<organism evidence="2 3">
    <name type="scientific">Rhodopirellula baltica (strain DSM 10527 / NCIMB 13988 / SH1)</name>
    <dbReference type="NCBI Taxonomy" id="243090"/>
    <lineage>
        <taxon>Bacteria</taxon>
        <taxon>Pseudomonadati</taxon>
        <taxon>Planctomycetota</taxon>
        <taxon>Planctomycetia</taxon>
        <taxon>Pirellulales</taxon>
        <taxon>Pirellulaceae</taxon>
        <taxon>Rhodopirellula</taxon>
    </lineage>
</organism>